<dbReference type="InterPro" id="IPR001810">
    <property type="entry name" value="F-box_dom"/>
</dbReference>
<dbReference type="SUPFAM" id="SSF81383">
    <property type="entry name" value="F-box domain"/>
    <property type="match status" value="1"/>
</dbReference>
<dbReference type="Pfam" id="PF08387">
    <property type="entry name" value="FBD"/>
    <property type="match status" value="1"/>
</dbReference>
<dbReference type="SMART" id="SM00256">
    <property type="entry name" value="FBOX"/>
    <property type="match status" value="1"/>
</dbReference>
<dbReference type="Proteomes" id="UP001341840">
    <property type="component" value="Unassembled WGS sequence"/>
</dbReference>
<accession>A0ABU6WLF0</accession>
<dbReference type="CDD" id="cd22160">
    <property type="entry name" value="F-box_AtFBL13-like"/>
    <property type="match status" value="1"/>
</dbReference>
<keyword evidence="3" id="KW-1185">Reference proteome</keyword>
<comment type="caution">
    <text evidence="2">The sequence shown here is derived from an EMBL/GenBank/DDBJ whole genome shotgun (WGS) entry which is preliminary data.</text>
</comment>
<dbReference type="Pfam" id="PF00646">
    <property type="entry name" value="F-box"/>
    <property type="match status" value="1"/>
</dbReference>
<dbReference type="Gene3D" id="3.80.10.10">
    <property type="entry name" value="Ribonuclease Inhibitor"/>
    <property type="match status" value="1"/>
</dbReference>
<evidence type="ECO:0000313" key="3">
    <source>
        <dbReference type="Proteomes" id="UP001341840"/>
    </source>
</evidence>
<dbReference type="PANTHER" id="PTHR31900:SF34">
    <property type="entry name" value="EMB|CAB62440.1-RELATED"/>
    <property type="match status" value="1"/>
</dbReference>
<dbReference type="InterPro" id="IPR032675">
    <property type="entry name" value="LRR_dom_sf"/>
</dbReference>
<dbReference type="Pfam" id="PF24758">
    <property type="entry name" value="LRR_At5g56370"/>
    <property type="match status" value="1"/>
</dbReference>
<feature type="domain" description="F-box" evidence="1">
    <location>
        <begin position="5"/>
        <end position="41"/>
    </location>
</feature>
<proteinExistence type="predicted"/>
<reference evidence="2 3" key="1">
    <citation type="journal article" date="2023" name="Plants (Basel)">
        <title>Bridging the Gap: Combining Genomics and Transcriptomics Approaches to Understand Stylosanthes scabra, an Orphan Legume from the Brazilian Caatinga.</title>
        <authorList>
            <person name="Ferreira-Neto J.R.C."/>
            <person name="da Silva M.D."/>
            <person name="Binneck E."/>
            <person name="de Melo N.F."/>
            <person name="da Silva R.H."/>
            <person name="de Melo A.L.T.M."/>
            <person name="Pandolfi V."/>
            <person name="Bustamante F.O."/>
            <person name="Brasileiro-Vidal A.C."/>
            <person name="Benko-Iseppon A.M."/>
        </authorList>
    </citation>
    <scope>NUCLEOTIDE SEQUENCE [LARGE SCALE GENOMIC DNA]</scope>
    <source>
        <tissue evidence="2">Leaves</tissue>
    </source>
</reference>
<protein>
    <recommendedName>
        <fullName evidence="1">F-box domain-containing protein</fullName>
    </recommendedName>
</protein>
<evidence type="ECO:0000313" key="2">
    <source>
        <dbReference type="EMBL" id="MED6185830.1"/>
    </source>
</evidence>
<evidence type="ECO:0000259" key="1">
    <source>
        <dbReference type="PROSITE" id="PS50181"/>
    </source>
</evidence>
<dbReference type="EMBL" id="JASCZI010181785">
    <property type="protein sequence ID" value="MED6185830.1"/>
    <property type="molecule type" value="Genomic_DNA"/>
</dbReference>
<dbReference type="InterPro" id="IPR055411">
    <property type="entry name" value="LRR_FXL15/At3g58940/PEG3-like"/>
</dbReference>
<dbReference type="SUPFAM" id="SSF52047">
    <property type="entry name" value="RNI-like"/>
    <property type="match status" value="1"/>
</dbReference>
<dbReference type="Gene3D" id="1.20.1280.50">
    <property type="match status" value="1"/>
</dbReference>
<sequence length="417" mass="47458">MSTTMDMISYLPDDILLHILSFLPTRTSIATSLLSRRWRHLWKGVEVLDIEDLSFCFPSVSDHDARKRFFAFANGVLSCHKAHRVLKFRLSGMVFSWKAVDHLVESTIKPHLEDLCLSLNSSLQINRRLFCCISIFTCSSLVSLVLEGTLALHNYLSIVNLPSLKNLKLNVHSVDLEKILSGCPVLETLNVSSRRIFSAVIHLPRSLKSFKFEFIGEFKHPYYGGCAINSIEIDTPSLEYLQIILHHCRVRNLVCNLPKVVEAHLYICVEDLHVCWLPKLLRALCTTKLLVLGDSTVVCLLRAPTSPFPDFHCLFQLQIDFISRPFSSTFLIALLRCSPKLQGLIIHCSHCPQPSQPSGWKQPISVPHCVTSHLKTFEFKHGNYPEESAFARYILQHSNLCRFTCFTGEFNRIYSAV</sequence>
<dbReference type="InterPro" id="IPR006566">
    <property type="entry name" value="FBD"/>
</dbReference>
<dbReference type="InterPro" id="IPR053781">
    <property type="entry name" value="F-box_AtFBL13-like"/>
</dbReference>
<gene>
    <name evidence="2" type="ORF">PIB30_060797</name>
</gene>
<organism evidence="2 3">
    <name type="scientific">Stylosanthes scabra</name>
    <dbReference type="NCBI Taxonomy" id="79078"/>
    <lineage>
        <taxon>Eukaryota</taxon>
        <taxon>Viridiplantae</taxon>
        <taxon>Streptophyta</taxon>
        <taxon>Embryophyta</taxon>
        <taxon>Tracheophyta</taxon>
        <taxon>Spermatophyta</taxon>
        <taxon>Magnoliopsida</taxon>
        <taxon>eudicotyledons</taxon>
        <taxon>Gunneridae</taxon>
        <taxon>Pentapetalae</taxon>
        <taxon>rosids</taxon>
        <taxon>fabids</taxon>
        <taxon>Fabales</taxon>
        <taxon>Fabaceae</taxon>
        <taxon>Papilionoideae</taxon>
        <taxon>50 kb inversion clade</taxon>
        <taxon>dalbergioids sensu lato</taxon>
        <taxon>Dalbergieae</taxon>
        <taxon>Pterocarpus clade</taxon>
        <taxon>Stylosanthes</taxon>
    </lineage>
</organism>
<dbReference type="InterPro" id="IPR036047">
    <property type="entry name" value="F-box-like_dom_sf"/>
</dbReference>
<dbReference type="PANTHER" id="PTHR31900">
    <property type="entry name" value="F-BOX/RNI SUPERFAMILY PROTEIN-RELATED"/>
    <property type="match status" value="1"/>
</dbReference>
<name>A0ABU6WLF0_9FABA</name>
<dbReference type="InterPro" id="IPR050232">
    <property type="entry name" value="FBL13/AtMIF1-like"/>
</dbReference>
<dbReference type="PROSITE" id="PS50181">
    <property type="entry name" value="FBOX"/>
    <property type="match status" value="1"/>
</dbReference>